<sequence>MTRTLRVVGDDRSFTITGVERGEWEGMDDACPACGGREFDHVATAGGHYGVRDGTAVLRSDFWGADRAVRTRCRDCGTVLHKHPAFDLLFGPDADGGAGFDP</sequence>
<dbReference type="OrthoDB" id="306178at2157"/>
<dbReference type="RefSeq" id="WP_103991826.1">
    <property type="nucleotide sequence ID" value="NZ_CP031311.1"/>
</dbReference>
<name>A0A1H5ZS38_9EURY</name>
<dbReference type="GeneID" id="39858434"/>
<dbReference type="AlphaFoldDB" id="A0A1H5ZS38"/>
<accession>A0A1H5ZS38</accession>
<protein>
    <submittedName>
        <fullName evidence="1">Uncharacterized protein</fullName>
    </submittedName>
</protein>
<reference evidence="1 2" key="1">
    <citation type="submission" date="2016-10" db="EMBL/GenBank/DDBJ databases">
        <authorList>
            <person name="de Groot N.N."/>
        </authorList>
    </citation>
    <scope>NUCLEOTIDE SEQUENCE [LARGE SCALE GENOMIC DNA]</scope>
    <source>
        <strain evidence="1 2">CGMCC 1.10331</strain>
    </source>
</reference>
<organism evidence="1 2">
    <name type="scientific">Halobellus limi</name>
    <dbReference type="NCBI Taxonomy" id="699433"/>
    <lineage>
        <taxon>Archaea</taxon>
        <taxon>Methanobacteriati</taxon>
        <taxon>Methanobacteriota</taxon>
        <taxon>Stenosarchaea group</taxon>
        <taxon>Halobacteria</taxon>
        <taxon>Halobacteriales</taxon>
        <taxon>Haloferacaceae</taxon>
        <taxon>Halobellus</taxon>
    </lineage>
</organism>
<keyword evidence="2" id="KW-1185">Reference proteome</keyword>
<dbReference type="Proteomes" id="UP000236740">
    <property type="component" value="Unassembled WGS sequence"/>
</dbReference>
<dbReference type="EMBL" id="FNVN01000002">
    <property type="protein sequence ID" value="SEG38990.1"/>
    <property type="molecule type" value="Genomic_DNA"/>
</dbReference>
<evidence type="ECO:0000313" key="1">
    <source>
        <dbReference type="EMBL" id="SEG38990.1"/>
    </source>
</evidence>
<evidence type="ECO:0000313" key="2">
    <source>
        <dbReference type="Proteomes" id="UP000236740"/>
    </source>
</evidence>
<proteinExistence type="predicted"/>
<gene>
    <name evidence="1" type="ORF">SAMN04488133_2144</name>
</gene>